<feature type="compositionally biased region" description="Basic and acidic residues" evidence="3">
    <location>
        <begin position="369"/>
        <end position="380"/>
    </location>
</feature>
<evidence type="ECO:0000313" key="5">
    <source>
        <dbReference type="Proteomes" id="UP000032066"/>
    </source>
</evidence>
<feature type="compositionally biased region" description="Basic and acidic residues" evidence="3">
    <location>
        <begin position="12"/>
        <end position="23"/>
    </location>
</feature>
<comment type="similarity">
    <text evidence="1 2">Belongs to the cytochrome P450 family.</text>
</comment>
<comment type="caution">
    <text evidence="4">The sequence shown here is derived from an EMBL/GenBank/DDBJ whole genome shotgun (WGS) entry which is preliminary data.</text>
</comment>
<evidence type="ECO:0000256" key="3">
    <source>
        <dbReference type="SAM" id="MobiDB-lite"/>
    </source>
</evidence>
<proteinExistence type="inferred from homology"/>
<keyword evidence="2" id="KW-0408">Iron</keyword>
<dbReference type="Proteomes" id="UP000032066">
    <property type="component" value="Unassembled WGS sequence"/>
</dbReference>
<dbReference type="InterPro" id="IPR002397">
    <property type="entry name" value="Cyt_P450_B"/>
</dbReference>
<dbReference type="InterPro" id="IPR036396">
    <property type="entry name" value="Cyt_P450_sf"/>
</dbReference>
<dbReference type="RefSeq" id="WP_043909080.1">
    <property type="nucleotide sequence ID" value="NZ_JXZB01000001.1"/>
</dbReference>
<dbReference type="AlphaFoldDB" id="A0A0D0Q7Z7"/>
<feature type="region of interest" description="Disordered" evidence="3">
    <location>
        <begin position="369"/>
        <end position="404"/>
    </location>
</feature>
<dbReference type="SUPFAM" id="SSF48264">
    <property type="entry name" value="Cytochrome P450"/>
    <property type="match status" value="1"/>
</dbReference>
<organism evidence="4 5">
    <name type="scientific">Kitasatospora griseola</name>
    <name type="common">Streptomyces griseolosporeus</name>
    <dbReference type="NCBI Taxonomy" id="2064"/>
    <lineage>
        <taxon>Bacteria</taxon>
        <taxon>Bacillati</taxon>
        <taxon>Actinomycetota</taxon>
        <taxon>Actinomycetes</taxon>
        <taxon>Kitasatosporales</taxon>
        <taxon>Streptomycetaceae</taxon>
        <taxon>Kitasatospora</taxon>
    </lineage>
</organism>
<evidence type="ECO:0000256" key="2">
    <source>
        <dbReference type="RuleBase" id="RU000461"/>
    </source>
</evidence>
<protein>
    <submittedName>
        <fullName evidence="4">Cytochrome P450</fullName>
    </submittedName>
</protein>
<dbReference type="PANTHER" id="PTHR46696">
    <property type="entry name" value="P450, PUTATIVE (EUROFUNG)-RELATED"/>
    <property type="match status" value="1"/>
</dbReference>
<keyword evidence="2" id="KW-0479">Metal-binding</keyword>
<evidence type="ECO:0000256" key="1">
    <source>
        <dbReference type="ARBA" id="ARBA00010617"/>
    </source>
</evidence>
<keyword evidence="2" id="KW-0349">Heme</keyword>
<dbReference type="GO" id="GO:0020037">
    <property type="term" value="F:heme binding"/>
    <property type="evidence" value="ECO:0007669"/>
    <property type="project" value="InterPro"/>
</dbReference>
<dbReference type="InterPro" id="IPR001128">
    <property type="entry name" value="Cyt_P450"/>
</dbReference>
<feature type="region of interest" description="Disordered" evidence="3">
    <location>
        <begin position="1"/>
        <end position="30"/>
    </location>
</feature>
<accession>A0A0D0Q7Z7</accession>
<dbReference type="Pfam" id="PF00067">
    <property type="entry name" value="p450"/>
    <property type="match status" value="1"/>
</dbReference>
<dbReference type="EMBL" id="JXZB01000001">
    <property type="protein sequence ID" value="KIQ67188.1"/>
    <property type="molecule type" value="Genomic_DNA"/>
</dbReference>
<reference evidence="4 5" key="1">
    <citation type="submission" date="2015-02" db="EMBL/GenBank/DDBJ databases">
        <title>Draft genome sequence of Kitasatospora griseola MF730-N6, a bafilomycin, terpentecin and satosporin producer.</title>
        <authorList>
            <person name="Arens J.C."/>
            <person name="Haltli B."/>
            <person name="Kerr R.G."/>
        </authorList>
    </citation>
    <scope>NUCLEOTIDE SEQUENCE [LARGE SCALE GENOMIC DNA]</scope>
    <source>
        <strain evidence="4 5">MF730-N6</strain>
    </source>
</reference>
<dbReference type="STRING" id="2064.TR51_00060"/>
<name>A0A0D0Q7Z7_KITGR</name>
<gene>
    <name evidence="4" type="ORF">TR51_00060</name>
</gene>
<dbReference type="PRINTS" id="PR00359">
    <property type="entry name" value="BP450"/>
</dbReference>
<dbReference type="Gene3D" id="1.10.630.10">
    <property type="entry name" value="Cytochrome P450"/>
    <property type="match status" value="1"/>
</dbReference>
<dbReference type="GO" id="GO:0005506">
    <property type="term" value="F:iron ion binding"/>
    <property type="evidence" value="ECO:0007669"/>
    <property type="project" value="InterPro"/>
</dbReference>
<keyword evidence="5" id="KW-1185">Reference proteome</keyword>
<dbReference type="PATRIC" id="fig|2064.6.peg.15"/>
<sequence>MHQEIPGSQAGRDPRCPAHRLPDDPGSLNNPYPVIERLRTAEPVVRVRLYERFDVWWVTSYAAAVAALDAPELAGDQRHVHPDLAEHVSPMRLGLIDKDPPAHTRLRAEALRMSSGGILPAFRRHVGARCAELVDALPPQSTTDLVPSLIEPLVDETTGAFLGLPHRADAALRAHADHLLRPMTSAATRAQITRARQALRQHIRDLPPDPGQRAAAGLRGDAPSDEWADVLLQMYGAGRRSTADFIATLLLGVLSWEGWAAHCRTPRARRLVTDEYLRLDGPIVRGVWRFARSDTVLAGTPIAAGDIVIVSLALADRDPAVFPAPTRLDLQRTPNRHLQFGHGAHRCIGVPLVHALADTLLATLARRFPDARTPDDDPSHRRGRASVFRGPARVPADLGPRHPL</sequence>
<dbReference type="GO" id="GO:0016705">
    <property type="term" value="F:oxidoreductase activity, acting on paired donors, with incorporation or reduction of molecular oxygen"/>
    <property type="evidence" value="ECO:0007669"/>
    <property type="project" value="InterPro"/>
</dbReference>
<dbReference type="GO" id="GO:0004497">
    <property type="term" value="F:monooxygenase activity"/>
    <property type="evidence" value="ECO:0007669"/>
    <property type="project" value="UniProtKB-KW"/>
</dbReference>
<dbReference type="InterPro" id="IPR017972">
    <property type="entry name" value="Cyt_P450_CS"/>
</dbReference>
<keyword evidence="2" id="KW-0560">Oxidoreductase</keyword>
<dbReference type="PROSITE" id="PS00086">
    <property type="entry name" value="CYTOCHROME_P450"/>
    <property type="match status" value="1"/>
</dbReference>
<dbReference type="PANTHER" id="PTHR46696:SF1">
    <property type="entry name" value="CYTOCHROME P450 YJIB-RELATED"/>
    <property type="match status" value="1"/>
</dbReference>
<dbReference type="OrthoDB" id="502624at2"/>
<keyword evidence="2" id="KW-0503">Monooxygenase</keyword>
<evidence type="ECO:0000313" key="4">
    <source>
        <dbReference type="EMBL" id="KIQ67188.1"/>
    </source>
</evidence>